<keyword evidence="9" id="KW-0297">G-protein coupled receptor</keyword>
<keyword evidence="10" id="KW-1003">Cell membrane</keyword>
<keyword evidence="8 9" id="KW-0807">Transducer</keyword>
<feature type="domain" description="G-protein coupled receptors family 1 profile" evidence="11">
    <location>
        <begin position="47"/>
        <end position="301"/>
    </location>
</feature>
<gene>
    <name evidence="12" type="primary">Or52b2_1</name>
    <name evidence="12" type="ORF">CORCRI_R06653</name>
</gene>
<dbReference type="InterPro" id="IPR000276">
    <property type="entry name" value="GPCR_Rhodpsn"/>
</dbReference>
<evidence type="ECO:0000256" key="8">
    <source>
        <dbReference type="ARBA" id="ARBA00023224"/>
    </source>
</evidence>
<evidence type="ECO:0000256" key="9">
    <source>
        <dbReference type="RuleBase" id="RU000688"/>
    </source>
</evidence>
<evidence type="ECO:0000256" key="5">
    <source>
        <dbReference type="ARBA" id="ARBA00022725"/>
    </source>
</evidence>
<dbReference type="OrthoDB" id="5969463at2759"/>
<comment type="similarity">
    <text evidence="9">Belongs to the G-protein coupled receptor 1 family.</text>
</comment>
<proteinExistence type="inferred from homology"/>
<evidence type="ECO:0000313" key="13">
    <source>
        <dbReference type="Proteomes" id="UP000621168"/>
    </source>
</evidence>
<comment type="caution">
    <text evidence="12">The sequence shown here is derived from an EMBL/GenBank/DDBJ whole genome shotgun (WGS) entry which is preliminary data.</text>
</comment>
<accession>A0A851M3Z1</accession>
<keyword evidence="13" id="KW-1185">Reference proteome</keyword>
<name>A0A851M3Z1_CORCR</name>
<dbReference type="PRINTS" id="PR00245">
    <property type="entry name" value="OLFACTORYR"/>
</dbReference>
<evidence type="ECO:0000313" key="12">
    <source>
        <dbReference type="EMBL" id="NXC22044.1"/>
    </source>
</evidence>
<dbReference type="GO" id="GO:0004930">
    <property type="term" value="F:G protein-coupled receptor activity"/>
    <property type="evidence" value="ECO:0007669"/>
    <property type="project" value="UniProtKB-KW"/>
</dbReference>
<feature type="transmembrane region" description="Helical" evidence="10">
    <location>
        <begin position="67"/>
        <end position="88"/>
    </location>
</feature>
<evidence type="ECO:0000256" key="10">
    <source>
        <dbReference type="RuleBase" id="RU363047"/>
    </source>
</evidence>
<dbReference type="Gene3D" id="1.20.1070.10">
    <property type="entry name" value="Rhodopsin 7-helix transmembrane proteins"/>
    <property type="match status" value="1"/>
</dbReference>
<keyword evidence="9" id="KW-0675">Receptor</keyword>
<dbReference type="PROSITE" id="PS50262">
    <property type="entry name" value="G_PROTEIN_RECEP_F1_2"/>
    <property type="match status" value="1"/>
</dbReference>
<comment type="function">
    <text evidence="1">Odorant receptor.</text>
</comment>
<dbReference type="PANTHER" id="PTHR26450">
    <property type="entry name" value="OLFACTORY RECEPTOR 56B1-RELATED"/>
    <property type="match status" value="1"/>
</dbReference>
<feature type="transmembrane region" description="Helical" evidence="10">
    <location>
        <begin position="31"/>
        <end position="55"/>
    </location>
</feature>
<feature type="non-terminal residue" evidence="12">
    <location>
        <position position="321"/>
    </location>
</feature>
<dbReference type="PROSITE" id="PS00237">
    <property type="entry name" value="G_PROTEIN_RECEP_F1_1"/>
    <property type="match status" value="1"/>
</dbReference>
<organism evidence="12 13">
    <name type="scientific">Corythaeola cristata</name>
    <name type="common">Great blue turaco</name>
    <dbReference type="NCBI Taxonomy" id="103954"/>
    <lineage>
        <taxon>Eukaryota</taxon>
        <taxon>Metazoa</taxon>
        <taxon>Chordata</taxon>
        <taxon>Craniata</taxon>
        <taxon>Vertebrata</taxon>
        <taxon>Euteleostomi</taxon>
        <taxon>Archelosauria</taxon>
        <taxon>Archosauria</taxon>
        <taxon>Dinosauria</taxon>
        <taxon>Saurischia</taxon>
        <taxon>Theropoda</taxon>
        <taxon>Coelurosauria</taxon>
        <taxon>Aves</taxon>
        <taxon>Neognathae</taxon>
        <taxon>Neoaves</taxon>
        <taxon>Otidimorphae</taxon>
        <taxon>Musophagiformes</taxon>
        <taxon>Musophagidae</taxon>
        <taxon>Corythaeola</taxon>
    </lineage>
</organism>
<evidence type="ECO:0000259" key="11">
    <source>
        <dbReference type="PROSITE" id="PS50262"/>
    </source>
</evidence>
<evidence type="ECO:0000256" key="6">
    <source>
        <dbReference type="ARBA" id="ARBA00022989"/>
    </source>
</evidence>
<dbReference type="GO" id="GO:0004984">
    <property type="term" value="F:olfactory receptor activity"/>
    <property type="evidence" value="ECO:0007669"/>
    <property type="project" value="InterPro"/>
</dbReference>
<feature type="non-terminal residue" evidence="12">
    <location>
        <position position="1"/>
    </location>
</feature>
<dbReference type="InterPro" id="IPR000725">
    <property type="entry name" value="Olfact_rcpt"/>
</dbReference>
<feature type="transmembrane region" description="Helical" evidence="10">
    <location>
        <begin position="281"/>
        <end position="301"/>
    </location>
</feature>
<evidence type="ECO:0000256" key="2">
    <source>
        <dbReference type="ARBA" id="ARBA00004141"/>
    </source>
</evidence>
<dbReference type="GO" id="GO:0005886">
    <property type="term" value="C:plasma membrane"/>
    <property type="evidence" value="ECO:0007669"/>
    <property type="project" value="UniProtKB-SubCell"/>
</dbReference>
<keyword evidence="5 10" id="KW-0552">Olfaction</keyword>
<dbReference type="PANTHER" id="PTHR26450:SF32">
    <property type="entry name" value="OLFACTORY RECEPTOR 52B6"/>
    <property type="match status" value="1"/>
</dbReference>
<evidence type="ECO:0000256" key="7">
    <source>
        <dbReference type="ARBA" id="ARBA00023136"/>
    </source>
</evidence>
<evidence type="ECO:0000256" key="4">
    <source>
        <dbReference type="ARBA" id="ARBA00022692"/>
    </source>
</evidence>
<reference evidence="12" key="1">
    <citation type="submission" date="2019-09" db="EMBL/GenBank/DDBJ databases">
        <title>Bird 10,000 Genomes (B10K) Project - Family phase.</title>
        <authorList>
            <person name="Zhang G."/>
        </authorList>
    </citation>
    <scope>NUCLEOTIDE SEQUENCE</scope>
    <source>
        <strain evidence="12">B10K-CU-031-40</strain>
    </source>
</reference>
<dbReference type="FunFam" id="1.20.1070.10:FF:000006">
    <property type="entry name" value="Olfactory receptor"/>
    <property type="match status" value="1"/>
</dbReference>
<dbReference type="Proteomes" id="UP000621168">
    <property type="component" value="Unassembled WGS sequence"/>
</dbReference>
<keyword evidence="3 10" id="KW-0716">Sensory transduction</keyword>
<sequence length="321" mass="36058">PCFILTRTNSSQNRTLSFFLGDFPAWETTRMWFAIPLCLTYLLTLLGNLAVLSIIRAEQSLHASMYLVLAMLAVADLGLSTSTFPTMLRVLWLEAREIRFDTCLAQMFFIHSFADIESAVILAMAFDRYVAICHPLRYSSILTNSVTTKISKIGLAAKARSFCMMFPTIFLLPRLPYCGHSVMPHTCCEHMGIAQLACADISVNIWYGFATTLLSPGLDIVLIGVSYVLILRAVFRLLSKDAQLKAAGTCSSHACVILMFYTPPFFSFFTHQFGHNVPHHAHILLANLYVLLPPMLNPIVYTMKNKLIREKVSQVLFRTGR</sequence>
<keyword evidence="4 9" id="KW-0812">Transmembrane</keyword>
<evidence type="ECO:0000256" key="3">
    <source>
        <dbReference type="ARBA" id="ARBA00022606"/>
    </source>
</evidence>
<dbReference type="InterPro" id="IPR017452">
    <property type="entry name" value="GPCR_Rhodpsn_7TM"/>
</dbReference>
<dbReference type="InterPro" id="IPR050402">
    <property type="entry name" value="OR51/52/56-like"/>
</dbReference>
<protein>
    <recommendedName>
        <fullName evidence="10">Olfactory receptor</fullName>
    </recommendedName>
</protein>
<dbReference type="PRINTS" id="PR00237">
    <property type="entry name" value="GPCRRHODOPSN"/>
</dbReference>
<dbReference type="SUPFAM" id="SSF81321">
    <property type="entry name" value="Family A G protein-coupled receptor-like"/>
    <property type="match status" value="1"/>
</dbReference>
<evidence type="ECO:0000256" key="1">
    <source>
        <dbReference type="ARBA" id="ARBA00002936"/>
    </source>
</evidence>
<dbReference type="Pfam" id="PF13853">
    <property type="entry name" value="7tm_4"/>
    <property type="match status" value="1"/>
</dbReference>
<dbReference type="EMBL" id="WBMX01013312">
    <property type="protein sequence ID" value="NXC22044.1"/>
    <property type="molecule type" value="Genomic_DNA"/>
</dbReference>
<feature type="transmembrane region" description="Helical" evidence="10">
    <location>
        <begin position="205"/>
        <end position="230"/>
    </location>
</feature>
<dbReference type="AlphaFoldDB" id="A0A851M3Z1"/>
<comment type="subcellular location">
    <subcellularLocation>
        <location evidence="10">Cell membrane</location>
        <topology evidence="10">Multi-pass membrane protein</topology>
    </subcellularLocation>
    <subcellularLocation>
        <location evidence="2">Membrane</location>
        <topology evidence="2">Multi-pass membrane protein</topology>
    </subcellularLocation>
</comment>
<keyword evidence="7 10" id="KW-0472">Membrane</keyword>
<feature type="transmembrane region" description="Helical" evidence="10">
    <location>
        <begin position="242"/>
        <end position="261"/>
    </location>
</feature>
<keyword evidence="6 10" id="KW-1133">Transmembrane helix</keyword>